<dbReference type="EMBL" id="NPEY01000001">
    <property type="protein sequence ID" value="OZT75980.1"/>
    <property type="molecule type" value="Genomic_DNA"/>
</dbReference>
<evidence type="ECO:0000256" key="1">
    <source>
        <dbReference type="ARBA" id="ARBA00023002"/>
    </source>
</evidence>
<keyword evidence="6" id="KW-1185">Reference proteome</keyword>
<dbReference type="InterPro" id="IPR036291">
    <property type="entry name" value="NAD(P)-bd_dom_sf"/>
</dbReference>
<evidence type="ECO:0000313" key="4">
    <source>
        <dbReference type="EMBL" id="OZT75980.1"/>
    </source>
</evidence>
<proteinExistence type="predicted"/>
<organism evidence="3 5">
    <name type="scientific">Vreelandella boliviensis LC1</name>
    <dbReference type="NCBI Taxonomy" id="1072583"/>
    <lineage>
        <taxon>Bacteria</taxon>
        <taxon>Pseudomonadati</taxon>
        <taxon>Pseudomonadota</taxon>
        <taxon>Gammaproteobacteria</taxon>
        <taxon>Oceanospirillales</taxon>
        <taxon>Halomonadaceae</taxon>
        <taxon>Vreelandella</taxon>
    </lineage>
</organism>
<dbReference type="InterPro" id="IPR028939">
    <property type="entry name" value="P5C_Rdtase_cat_N"/>
</dbReference>
<dbReference type="Gene3D" id="3.40.50.720">
    <property type="entry name" value="NAD(P)-binding Rossmann-like Domain"/>
    <property type="match status" value="1"/>
</dbReference>
<dbReference type="PANTHER" id="PTHR14239">
    <property type="entry name" value="DUDULIN-RELATED"/>
    <property type="match status" value="1"/>
</dbReference>
<reference evidence="4 6" key="2">
    <citation type="submission" date="2017-07" db="EMBL/GenBank/DDBJ databases">
        <title>Shotgun whole genome sequences of three halophilic bacterial isolates.</title>
        <authorList>
            <person name="Pozzo T."/>
            <person name="Higdon S.M."/>
            <person name="Quillaguaman J."/>
        </authorList>
    </citation>
    <scope>NUCLEOTIDE SEQUENCE [LARGE SCALE GENOMIC DNA]</scope>
    <source>
        <strain evidence="4 6">LC1</strain>
    </source>
</reference>
<reference evidence="3 5" key="1">
    <citation type="submission" date="2011-10" db="EMBL/GenBank/DDBJ databases">
        <authorList>
            <person name="Quillaguamn J."/>
            <person name="Guzmn D."/>
            <person name="Balderrama-Subieta A."/>
            <person name="Cardona-Ortuo C."/>
            <person name="Guevara-Martnez M."/>
            <person name="Callisaya-Quispe N."/>
        </authorList>
    </citation>
    <scope>NUCLEOTIDE SEQUENCE [LARGE SCALE GENOMIC DNA]</scope>
    <source>
        <strain evidence="3 5">LC1</strain>
    </source>
</reference>
<dbReference type="GO" id="GO:0016491">
    <property type="term" value="F:oxidoreductase activity"/>
    <property type="evidence" value="ECO:0007669"/>
    <property type="project" value="UniProtKB-KW"/>
</dbReference>
<evidence type="ECO:0000313" key="3">
    <source>
        <dbReference type="EMBL" id="EHJ93495.1"/>
    </source>
</evidence>
<dbReference type="OrthoDB" id="1523398at2"/>
<dbReference type="EMBL" id="JH393257">
    <property type="protein sequence ID" value="EHJ93495.1"/>
    <property type="molecule type" value="Genomic_DNA"/>
</dbReference>
<dbReference type="Proteomes" id="UP000005756">
    <property type="component" value="Unassembled WGS sequence"/>
</dbReference>
<dbReference type="Proteomes" id="UP000216538">
    <property type="component" value="Unassembled WGS sequence"/>
</dbReference>
<evidence type="ECO:0000259" key="2">
    <source>
        <dbReference type="Pfam" id="PF03807"/>
    </source>
</evidence>
<gene>
    <name evidence="4" type="ORF">CE457_01805</name>
    <name evidence="3" type="ORF">KUC_0442</name>
</gene>
<feature type="domain" description="Pyrroline-5-carboxylate reductase catalytic N-terminal" evidence="2">
    <location>
        <begin position="2"/>
        <end position="88"/>
    </location>
</feature>
<dbReference type="AlphaFoldDB" id="A0A265E378"/>
<keyword evidence="1" id="KW-0560">Oxidoreductase</keyword>
<evidence type="ECO:0000313" key="6">
    <source>
        <dbReference type="Proteomes" id="UP000216538"/>
    </source>
</evidence>
<sequence length="219" mass="23757">MQIGVIGAGFIGQAFARLTIAAGHEVMVSNSRGPQILSSIPPKIGAQIGTVQEAIGFGDIILIAIPFHQYANLPVESLRDKIVLDANNYYPDRDGSIPELDERRATTSGLLAQHLTGTHLVKAFNAILATDLEQGGQTLPSGTRRALPIAGDDDVAKVIVANLVRQLGFDVVDVGSLAESWRFERAKPAYCIPYDREGLRQALDEAQRDIDMPEGSWRR</sequence>
<dbReference type="Pfam" id="PF03807">
    <property type="entry name" value="F420_oxidored"/>
    <property type="match status" value="1"/>
</dbReference>
<dbReference type="STRING" id="1072583.KUC_0442"/>
<name>A0A265E378_9GAMM</name>
<protein>
    <submittedName>
        <fullName evidence="3">Metalloreductase STEAP3</fullName>
    </submittedName>
    <submittedName>
        <fullName evidence="4">NADP oxidoreductase</fullName>
    </submittedName>
</protein>
<dbReference type="SUPFAM" id="SSF51735">
    <property type="entry name" value="NAD(P)-binding Rossmann-fold domains"/>
    <property type="match status" value="1"/>
</dbReference>
<dbReference type="InterPro" id="IPR051267">
    <property type="entry name" value="STEAP_metalloreductase"/>
</dbReference>
<accession>A0A265E378</accession>
<evidence type="ECO:0000313" key="5">
    <source>
        <dbReference type="Proteomes" id="UP000005756"/>
    </source>
</evidence>
<dbReference type="RefSeq" id="WP_007111431.1">
    <property type="nucleotide sequence ID" value="NZ_JH393257.1"/>
</dbReference>